<name>A0A2K8L5J6_9PROT</name>
<organism evidence="1 2">
    <name type="scientific">Mariprofundus ferrinatatus</name>
    <dbReference type="NCBI Taxonomy" id="1921087"/>
    <lineage>
        <taxon>Bacteria</taxon>
        <taxon>Pseudomonadati</taxon>
        <taxon>Pseudomonadota</taxon>
        <taxon>Candidatius Mariprofundia</taxon>
        <taxon>Mariprofundales</taxon>
        <taxon>Mariprofundaceae</taxon>
        <taxon>Mariprofundus</taxon>
    </lineage>
</organism>
<dbReference type="InterPro" id="IPR005883">
    <property type="entry name" value="PilM"/>
</dbReference>
<dbReference type="InterPro" id="IPR050696">
    <property type="entry name" value="FtsA/MreB"/>
</dbReference>
<dbReference type="SUPFAM" id="SSF53067">
    <property type="entry name" value="Actin-like ATPase domain"/>
    <property type="match status" value="2"/>
</dbReference>
<accession>A0A2K8L5J6</accession>
<evidence type="ECO:0000313" key="1">
    <source>
        <dbReference type="EMBL" id="ATX82588.1"/>
    </source>
</evidence>
<dbReference type="PIRSF" id="PIRSF019169">
    <property type="entry name" value="PilM"/>
    <property type="match status" value="1"/>
</dbReference>
<proteinExistence type="predicted"/>
<reference evidence="1 2" key="1">
    <citation type="submission" date="2016-12" db="EMBL/GenBank/DDBJ databases">
        <title>Isolation and genomic insights into novel planktonic Zetaproteobacteria from stratified waters of the Chesapeake Bay.</title>
        <authorList>
            <person name="McAllister S.M."/>
            <person name="Kato S."/>
            <person name="Chan C.S."/>
            <person name="Chiu B.K."/>
            <person name="Field E.K."/>
        </authorList>
    </citation>
    <scope>NUCLEOTIDE SEQUENCE [LARGE SCALE GENOMIC DNA]</scope>
    <source>
        <strain evidence="1 2">CP-8</strain>
    </source>
</reference>
<dbReference type="Gene3D" id="3.30.1490.300">
    <property type="match status" value="1"/>
</dbReference>
<keyword evidence="2" id="KW-1185">Reference proteome</keyword>
<dbReference type="AlphaFoldDB" id="A0A2K8L5J6"/>
<protein>
    <submittedName>
        <fullName evidence="1">Type IV pilus assembly protein PilM</fullName>
    </submittedName>
</protein>
<evidence type="ECO:0000313" key="2">
    <source>
        <dbReference type="Proteomes" id="UP000231637"/>
    </source>
</evidence>
<dbReference type="PANTHER" id="PTHR32432">
    <property type="entry name" value="CELL DIVISION PROTEIN FTSA-RELATED"/>
    <property type="match status" value="1"/>
</dbReference>
<gene>
    <name evidence="1" type="ORF">Ga0123462_1741</name>
</gene>
<sequence>MGVDISSTGIKLIELTRSGSGYELSSLATVPLPRDAIVENTIIDSTAVAEALREAVNIAKPSTKSVALAVSGNAVIIKTISIPEVSEFELEAQIQIEADEHIPYDIDDVFLDFYIQGMTPDNPELIDVVLVACKREIIEDYQMVMSEAGLTAKCVDCAVFALENGAEAAGVEPASPSDAQAVAEEDADVYALVNIGANMMNINVLINGKTAFVRDQFYGGKQLTEEIQKEHGVSYQAAEQLKIEDFESIHPDALEHFYLGLTSELVRSLDFYSASKAEFPVRRILLSGGCALIPDIATELEQRLGIDTAILNPFDHIKIPSKKFDKKHLQRIGPMLMVPVGLATRSFDE</sequence>
<dbReference type="Proteomes" id="UP000231637">
    <property type="component" value="Chromosome"/>
</dbReference>
<dbReference type="Pfam" id="PF11104">
    <property type="entry name" value="PilM_2"/>
    <property type="match status" value="1"/>
</dbReference>
<dbReference type="KEGG" id="mfn:Ga0123462_1741"/>
<dbReference type="EMBL" id="CP018800">
    <property type="protein sequence ID" value="ATX82588.1"/>
    <property type="molecule type" value="Genomic_DNA"/>
</dbReference>
<dbReference type="Gene3D" id="3.30.420.40">
    <property type="match status" value="2"/>
</dbReference>
<dbReference type="InterPro" id="IPR043129">
    <property type="entry name" value="ATPase_NBD"/>
</dbReference>
<dbReference type="CDD" id="cd24049">
    <property type="entry name" value="ASKHA_NBD_PilM"/>
    <property type="match status" value="1"/>
</dbReference>
<dbReference type="NCBIfam" id="TIGR01175">
    <property type="entry name" value="pilM"/>
    <property type="match status" value="1"/>
</dbReference>
<dbReference type="PANTHER" id="PTHR32432:SF3">
    <property type="entry name" value="ETHANOLAMINE UTILIZATION PROTEIN EUTJ"/>
    <property type="match status" value="1"/>
</dbReference>